<keyword evidence="8" id="KW-0418">Kinase</keyword>
<dbReference type="PROSITE" id="PS51103">
    <property type="entry name" value="PTS_EIIC_TYPE_1"/>
    <property type="match status" value="1"/>
</dbReference>
<feature type="domain" description="PTS EIIB type-1" evidence="14">
    <location>
        <begin position="4"/>
        <end position="86"/>
    </location>
</feature>
<evidence type="ECO:0000313" key="16">
    <source>
        <dbReference type="EMBL" id="GET08760.1"/>
    </source>
</evidence>
<evidence type="ECO:0000259" key="15">
    <source>
        <dbReference type="PROSITE" id="PS51103"/>
    </source>
</evidence>
<comment type="caution">
    <text evidence="16">The sequence shown here is derived from an EMBL/GenBank/DDBJ whole genome shotgun (WGS) entry which is preliminary data.</text>
</comment>
<dbReference type="PANTHER" id="PTHR30175">
    <property type="entry name" value="PHOSPHOTRANSFERASE SYSTEM TRANSPORT PROTEIN"/>
    <property type="match status" value="1"/>
</dbReference>
<feature type="transmembrane region" description="Helical" evidence="12">
    <location>
        <begin position="376"/>
        <end position="400"/>
    </location>
</feature>
<protein>
    <submittedName>
        <fullName evidence="16">PTS system, sucrose-specific IIABC component</fullName>
    </submittedName>
</protein>
<dbReference type="Gene3D" id="3.30.1360.60">
    <property type="entry name" value="Glucose permease domain IIB"/>
    <property type="match status" value="1"/>
</dbReference>
<feature type="transmembrane region" description="Helical" evidence="12">
    <location>
        <begin position="350"/>
        <end position="370"/>
    </location>
</feature>
<feature type="transmembrane region" description="Helical" evidence="12">
    <location>
        <begin position="167"/>
        <end position="184"/>
    </location>
</feature>
<keyword evidence="6" id="KW-0598">Phosphotransferase system</keyword>
<feature type="transmembrane region" description="Helical" evidence="12">
    <location>
        <begin position="421"/>
        <end position="443"/>
    </location>
</feature>
<sequence>MDYNTSAKQIIEHVGGKDNVIKLIHCSTRLRFTLADFDKANLDALKQIDGVLGAVIASGQCQIIVGNNVIEMFDAITPLIGINNTNELGNTPKMRWYQILLDFLVGVFQPLVPAIAGAGVLKSLIILCSSLGWISATSPTYQIFNFIGSAPLYFLPLLIAVTTAQKLNVNHIVALALVSVLVYPDLVTALTKGTTLFGMKITNITYSSQVFPAILAILLYAVLEKYITKYCPKPVRIFLVPLLCMAITIPVTLFVLGPLGYYVGEILTAVILWLYGHFGWIATALLAAILPLMVATGMHKAMIPYAVPTLTKTGYEALYLPASLGHNISEAGVCFGVAIRTKNERTRATAISAGISALFGITEPALYGITLQNKRALVPVMISGGITGGLIGLLAVKAYALVGPGIASMTMYVDKKNSNNFLYACIAFAVALCLSFVLSLILWKDEEVGESKEIKSNDFVTKDDTLTLEAPINGEIKDLNSVQDNVFSSGVLGKGFAVEPNDGILFAPTKSKVIMTYETGHAIGLLAENGAEILIHIGLDTVKMKGKGFNVRVQENQIVEAGEVLIEFDLDLLKREGYDPTVILVITNDNNKEINFPKE</sequence>
<evidence type="ECO:0000256" key="8">
    <source>
        <dbReference type="ARBA" id="ARBA00022777"/>
    </source>
</evidence>
<feature type="transmembrane region" description="Helical" evidence="12">
    <location>
        <begin position="141"/>
        <end position="160"/>
    </location>
</feature>
<proteinExistence type="predicted"/>
<dbReference type="NCBIfam" id="TIGR00830">
    <property type="entry name" value="PTBA"/>
    <property type="match status" value="1"/>
</dbReference>
<evidence type="ECO:0000256" key="7">
    <source>
        <dbReference type="ARBA" id="ARBA00022692"/>
    </source>
</evidence>
<dbReference type="Proteomes" id="UP000494178">
    <property type="component" value="Unassembled WGS sequence"/>
</dbReference>
<dbReference type="AlphaFoldDB" id="A0A6F9XUE2"/>
<evidence type="ECO:0000259" key="14">
    <source>
        <dbReference type="PROSITE" id="PS51098"/>
    </source>
</evidence>
<keyword evidence="4" id="KW-0762">Sugar transport</keyword>
<dbReference type="SUPFAM" id="SSF55604">
    <property type="entry name" value="Glucose permease domain IIB"/>
    <property type="match status" value="1"/>
</dbReference>
<dbReference type="GO" id="GO:0005886">
    <property type="term" value="C:plasma membrane"/>
    <property type="evidence" value="ECO:0007669"/>
    <property type="project" value="UniProtKB-SubCell"/>
</dbReference>
<organism evidence="16">
    <name type="scientific">Ligilactobacillus agilis</name>
    <dbReference type="NCBI Taxonomy" id="1601"/>
    <lineage>
        <taxon>Bacteria</taxon>
        <taxon>Bacillati</taxon>
        <taxon>Bacillota</taxon>
        <taxon>Bacilli</taxon>
        <taxon>Lactobacillales</taxon>
        <taxon>Lactobacillaceae</taxon>
        <taxon>Ligilactobacillus</taxon>
    </lineage>
</organism>
<dbReference type="InterPro" id="IPR036878">
    <property type="entry name" value="Glu_permease_IIB"/>
</dbReference>
<dbReference type="NCBIfam" id="TIGR01995">
    <property type="entry name" value="PTS-II-ABC-beta"/>
    <property type="match status" value="1"/>
</dbReference>
<evidence type="ECO:0000256" key="9">
    <source>
        <dbReference type="ARBA" id="ARBA00022989"/>
    </source>
</evidence>
<keyword evidence="10 12" id="KW-0472">Membrane</keyword>
<evidence type="ECO:0000256" key="5">
    <source>
        <dbReference type="ARBA" id="ARBA00022679"/>
    </source>
</evidence>
<dbReference type="InterPro" id="IPR001996">
    <property type="entry name" value="PTS_IIB_1"/>
</dbReference>
<feature type="active site" description="Phosphocysteine intermediate; for EIIB activity" evidence="11">
    <location>
        <position position="26"/>
    </location>
</feature>
<keyword evidence="2" id="KW-0813">Transport</keyword>
<evidence type="ECO:0000256" key="10">
    <source>
        <dbReference type="ARBA" id="ARBA00023136"/>
    </source>
</evidence>
<dbReference type="InterPro" id="IPR011055">
    <property type="entry name" value="Dup_hybrid_motif"/>
</dbReference>
<gene>
    <name evidence="16" type="ORF">SY111_13840</name>
</gene>
<dbReference type="SUPFAM" id="SSF51261">
    <property type="entry name" value="Duplicated hybrid motif"/>
    <property type="match status" value="1"/>
</dbReference>
<dbReference type="PROSITE" id="PS01035">
    <property type="entry name" value="PTS_EIIB_TYPE_1_CYS"/>
    <property type="match status" value="1"/>
</dbReference>
<evidence type="ECO:0000256" key="2">
    <source>
        <dbReference type="ARBA" id="ARBA00022448"/>
    </source>
</evidence>
<dbReference type="Pfam" id="PF02378">
    <property type="entry name" value="PTS_EIIC"/>
    <property type="match status" value="1"/>
</dbReference>
<dbReference type="GO" id="GO:0008982">
    <property type="term" value="F:protein-N(PI)-phosphohistidine-sugar phosphotransferase activity"/>
    <property type="evidence" value="ECO:0007669"/>
    <property type="project" value="InterPro"/>
</dbReference>
<dbReference type="InterPro" id="IPR013013">
    <property type="entry name" value="PTS_EIIC_1"/>
</dbReference>
<feature type="transmembrane region" description="Helical" evidence="12">
    <location>
        <begin position="270"/>
        <end position="294"/>
    </location>
</feature>
<comment type="subcellular location">
    <subcellularLocation>
        <location evidence="1">Cell membrane</location>
        <topology evidence="1">Multi-pass membrane protein</topology>
    </subcellularLocation>
</comment>
<keyword evidence="7 12" id="KW-0812">Transmembrane</keyword>
<dbReference type="PROSITE" id="PS00371">
    <property type="entry name" value="PTS_EIIA_TYPE_1_HIS"/>
    <property type="match status" value="1"/>
</dbReference>
<feature type="domain" description="PTS EIIC type-1" evidence="15">
    <location>
        <begin position="102"/>
        <end position="454"/>
    </location>
</feature>
<dbReference type="InterPro" id="IPR011297">
    <property type="entry name" value="PTS_IIABC_b_glu"/>
</dbReference>
<evidence type="ECO:0000256" key="11">
    <source>
        <dbReference type="PROSITE-ProRule" id="PRU00421"/>
    </source>
</evidence>
<accession>A0A6F9XUE2</accession>
<dbReference type="InterPro" id="IPR001127">
    <property type="entry name" value="PTS_EIIA_1_perm"/>
</dbReference>
<feature type="transmembrane region" description="Helical" evidence="12">
    <location>
        <begin position="235"/>
        <end position="264"/>
    </location>
</feature>
<dbReference type="PANTHER" id="PTHR30175:SF1">
    <property type="entry name" value="PTS SYSTEM ARBUTIN-, CELLOBIOSE-, AND SALICIN-SPECIFIC EIIBC COMPONENT-RELATED"/>
    <property type="match status" value="1"/>
</dbReference>
<dbReference type="FunFam" id="2.70.70.10:FF:000001">
    <property type="entry name" value="PTS system glucose-specific IIA component"/>
    <property type="match status" value="1"/>
</dbReference>
<dbReference type="Gene3D" id="2.70.70.10">
    <property type="entry name" value="Glucose Permease (Domain IIA)"/>
    <property type="match status" value="1"/>
</dbReference>
<dbReference type="Pfam" id="PF00367">
    <property type="entry name" value="PTS_EIIB"/>
    <property type="match status" value="1"/>
</dbReference>
<dbReference type="GO" id="GO:0015771">
    <property type="term" value="P:trehalose transport"/>
    <property type="evidence" value="ECO:0007669"/>
    <property type="project" value="TreeGrafter"/>
</dbReference>
<dbReference type="InterPro" id="IPR003352">
    <property type="entry name" value="PTS_EIIC"/>
</dbReference>
<dbReference type="GO" id="GO:0090589">
    <property type="term" value="F:protein-phosphocysteine-trehalose phosphotransferase system transporter activity"/>
    <property type="evidence" value="ECO:0007669"/>
    <property type="project" value="TreeGrafter"/>
</dbReference>
<name>A0A6F9XUE2_9LACO</name>
<keyword evidence="9 12" id="KW-1133">Transmembrane helix</keyword>
<evidence type="ECO:0000256" key="3">
    <source>
        <dbReference type="ARBA" id="ARBA00022475"/>
    </source>
</evidence>
<dbReference type="EMBL" id="BLAN01000086">
    <property type="protein sequence ID" value="GET08760.1"/>
    <property type="molecule type" value="Genomic_DNA"/>
</dbReference>
<dbReference type="Pfam" id="PF00358">
    <property type="entry name" value="PTS_EIIA_1"/>
    <property type="match status" value="1"/>
</dbReference>
<dbReference type="CDD" id="cd00212">
    <property type="entry name" value="PTS_IIB_glc"/>
    <property type="match status" value="1"/>
</dbReference>
<feature type="transmembrane region" description="Helical" evidence="12">
    <location>
        <begin position="99"/>
        <end position="121"/>
    </location>
</feature>
<feature type="domain" description="PTS EIIA type-1" evidence="13">
    <location>
        <begin position="484"/>
        <end position="588"/>
    </location>
</feature>
<dbReference type="InterPro" id="IPR018113">
    <property type="entry name" value="PTrfase_EIIB_Cys"/>
</dbReference>
<dbReference type="RefSeq" id="WP_172586157.1">
    <property type="nucleotide sequence ID" value="NZ_BLAN01000086.1"/>
</dbReference>
<dbReference type="PROSITE" id="PS51093">
    <property type="entry name" value="PTS_EIIA_TYPE_1"/>
    <property type="match status" value="1"/>
</dbReference>
<keyword evidence="3" id="KW-1003">Cell membrane</keyword>
<evidence type="ECO:0000256" key="12">
    <source>
        <dbReference type="SAM" id="Phobius"/>
    </source>
</evidence>
<evidence type="ECO:0000259" key="13">
    <source>
        <dbReference type="PROSITE" id="PS51093"/>
    </source>
</evidence>
<dbReference type="InterPro" id="IPR050558">
    <property type="entry name" value="PTS_Sugar-Specific_Components"/>
</dbReference>
<evidence type="ECO:0000256" key="1">
    <source>
        <dbReference type="ARBA" id="ARBA00004651"/>
    </source>
</evidence>
<evidence type="ECO:0000256" key="6">
    <source>
        <dbReference type="ARBA" id="ARBA00022683"/>
    </source>
</evidence>
<feature type="transmembrane region" description="Helical" evidence="12">
    <location>
        <begin position="204"/>
        <end position="223"/>
    </location>
</feature>
<dbReference type="GO" id="GO:0016301">
    <property type="term" value="F:kinase activity"/>
    <property type="evidence" value="ECO:0007669"/>
    <property type="project" value="UniProtKB-KW"/>
</dbReference>
<keyword evidence="5" id="KW-0808">Transferase</keyword>
<evidence type="ECO:0000256" key="4">
    <source>
        <dbReference type="ARBA" id="ARBA00022597"/>
    </source>
</evidence>
<dbReference type="PROSITE" id="PS51098">
    <property type="entry name" value="PTS_EIIB_TYPE_1"/>
    <property type="match status" value="1"/>
</dbReference>
<dbReference type="GO" id="GO:0009401">
    <property type="term" value="P:phosphoenolpyruvate-dependent sugar phosphotransferase system"/>
    <property type="evidence" value="ECO:0007669"/>
    <property type="project" value="UniProtKB-KW"/>
</dbReference>
<reference evidence="16" key="1">
    <citation type="submission" date="2019-10" db="EMBL/GenBank/DDBJ databases">
        <title>Lactobacillus agilis SY111 Whole Genome Sequencing Project.</title>
        <authorList>
            <person name="Suzuki S."/>
            <person name="Endo A."/>
            <person name="Maeno S."/>
            <person name="Shiwa Y."/>
            <person name="Matsutani M."/>
            <person name="Kajikawa A."/>
        </authorList>
    </citation>
    <scope>NUCLEOTIDE SEQUENCE</scope>
    <source>
        <strain evidence="16">SY111</strain>
    </source>
</reference>